<dbReference type="EMBL" id="GBRH01243677">
    <property type="protein sequence ID" value="JAD54218.1"/>
    <property type="molecule type" value="Transcribed_RNA"/>
</dbReference>
<reference evidence="1" key="1">
    <citation type="submission" date="2014-09" db="EMBL/GenBank/DDBJ databases">
        <authorList>
            <person name="Magalhaes I.L.F."/>
            <person name="Oliveira U."/>
            <person name="Santos F.R."/>
            <person name="Vidigal T.H.D.A."/>
            <person name="Brescovit A.D."/>
            <person name="Santos A.J."/>
        </authorList>
    </citation>
    <scope>NUCLEOTIDE SEQUENCE</scope>
    <source>
        <tissue evidence="1">Shoot tissue taken approximately 20 cm above the soil surface</tissue>
    </source>
</reference>
<evidence type="ECO:0000313" key="1">
    <source>
        <dbReference type="EMBL" id="JAD54218.1"/>
    </source>
</evidence>
<sequence>MSRRRAPYSSSSLGYHMMVVLPCHGGTAQTAASGKASTAMKVELLLRSL</sequence>
<name>A0A0A9AWI0_ARUDO</name>
<accession>A0A0A9AWI0</accession>
<reference evidence="1" key="2">
    <citation type="journal article" date="2015" name="Data Brief">
        <title>Shoot transcriptome of the giant reed, Arundo donax.</title>
        <authorList>
            <person name="Barrero R.A."/>
            <person name="Guerrero F.D."/>
            <person name="Moolhuijzen P."/>
            <person name="Goolsby J.A."/>
            <person name="Tidwell J."/>
            <person name="Bellgard S.E."/>
            <person name="Bellgard M.I."/>
        </authorList>
    </citation>
    <scope>NUCLEOTIDE SEQUENCE</scope>
    <source>
        <tissue evidence="1">Shoot tissue taken approximately 20 cm above the soil surface</tissue>
    </source>
</reference>
<dbReference type="AlphaFoldDB" id="A0A0A9AWI0"/>
<organism evidence="1">
    <name type="scientific">Arundo donax</name>
    <name type="common">Giant reed</name>
    <name type="synonym">Donax arundinaceus</name>
    <dbReference type="NCBI Taxonomy" id="35708"/>
    <lineage>
        <taxon>Eukaryota</taxon>
        <taxon>Viridiplantae</taxon>
        <taxon>Streptophyta</taxon>
        <taxon>Embryophyta</taxon>
        <taxon>Tracheophyta</taxon>
        <taxon>Spermatophyta</taxon>
        <taxon>Magnoliopsida</taxon>
        <taxon>Liliopsida</taxon>
        <taxon>Poales</taxon>
        <taxon>Poaceae</taxon>
        <taxon>PACMAD clade</taxon>
        <taxon>Arundinoideae</taxon>
        <taxon>Arundineae</taxon>
        <taxon>Arundo</taxon>
    </lineage>
</organism>
<protein>
    <submittedName>
        <fullName evidence="1">Uncharacterized protein</fullName>
    </submittedName>
</protein>
<proteinExistence type="predicted"/>